<accession>A0ABS8VM98</accession>
<dbReference type="Proteomes" id="UP000823775">
    <property type="component" value="Unassembled WGS sequence"/>
</dbReference>
<gene>
    <name evidence="1" type="ORF">HAX54_038024</name>
</gene>
<reference evidence="1 2" key="1">
    <citation type="journal article" date="2021" name="BMC Genomics">
        <title>Datura genome reveals duplications of psychoactive alkaloid biosynthetic genes and high mutation rate following tissue culture.</title>
        <authorList>
            <person name="Rajewski A."/>
            <person name="Carter-House D."/>
            <person name="Stajich J."/>
            <person name="Litt A."/>
        </authorList>
    </citation>
    <scope>NUCLEOTIDE SEQUENCE [LARGE SCALE GENOMIC DNA]</scope>
    <source>
        <strain evidence="1">AR-01</strain>
    </source>
</reference>
<name>A0ABS8VM98_DATST</name>
<comment type="caution">
    <text evidence="1">The sequence shown here is derived from an EMBL/GenBank/DDBJ whole genome shotgun (WGS) entry which is preliminary data.</text>
</comment>
<dbReference type="EMBL" id="JACEIK010005167">
    <property type="protein sequence ID" value="MCE0480860.1"/>
    <property type="molecule type" value="Genomic_DNA"/>
</dbReference>
<sequence length="57" mass="6416">VLDESQGVDQGLGEFLASISCYRLVQLTIARFLIEIVKFEVFMESCNCEVLVTNCEI</sequence>
<keyword evidence="2" id="KW-1185">Reference proteome</keyword>
<feature type="non-terminal residue" evidence="1">
    <location>
        <position position="1"/>
    </location>
</feature>
<evidence type="ECO:0000313" key="2">
    <source>
        <dbReference type="Proteomes" id="UP000823775"/>
    </source>
</evidence>
<proteinExistence type="predicted"/>
<evidence type="ECO:0000313" key="1">
    <source>
        <dbReference type="EMBL" id="MCE0480860.1"/>
    </source>
</evidence>
<organism evidence="1 2">
    <name type="scientific">Datura stramonium</name>
    <name type="common">Jimsonweed</name>
    <name type="synonym">Common thornapple</name>
    <dbReference type="NCBI Taxonomy" id="4076"/>
    <lineage>
        <taxon>Eukaryota</taxon>
        <taxon>Viridiplantae</taxon>
        <taxon>Streptophyta</taxon>
        <taxon>Embryophyta</taxon>
        <taxon>Tracheophyta</taxon>
        <taxon>Spermatophyta</taxon>
        <taxon>Magnoliopsida</taxon>
        <taxon>eudicotyledons</taxon>
        <taxon>Gunneridae</taxon>
        <taxon>Pentapetalae</taxon>
        <taxon>asterids</taxon>
        <taxon>lamiids</taxon>
        <taxon>Solanales</taxon>
        <taxon>Solanaceae</taxon>
        <taxon>Solanoideae</taxon>
        <taxon>Datureae</taxon>
        <taxon>Datura</taxon>
    </lineage>
</organism>
<protein>
    <submittedName>
        <fullName evidence="1">Uncharacterized protein</fullName>
    </submittedName>
</protein>